<gene>
    <name evidence="2" type="ORF">SCP_1000660</name>
</gene>
<dbReference type="OrthoDB" id="10262962at2759"/>
<dbReference type="GeneID" id="38783741"/>
<accession>A0A401GYE6</accession>
<evidence type="ECO:0000313" key="2">
    <source>
        <dbReference type="EMBL" id="GBE86824.1"/>
    </source>
</evidence>
<dbReference type="Proteomes" id="UP000287166">
    <property type="component" value="Unassembled WGS sequence"/>
</dbReference>
<organism evidence="2 3">
    <name type="scientific">Sparassis crispa</name>
    <dbReference type="NCBI Taxonomy" id="139825"/>
    <lineage>
        <taxon>Eukaryota</taxon>
        <taxon>Fungi</taxon>
        <taxon>Dikarya</taxon>
        <taxon>Basidiomycota</taxon>
        <taxon>Agaricomycotina</taxon>
        <taxon>Agaricomycetes</taxon>
        <taxon>Polyporales</taxon>
        <taxon>Sparassidaceae</taxon>
        <taxon>Sparassis</taxon>
    </lineage>
</organism>
<protein>
    <submittedName>
        <fullName evidence="2">Counting factor 60</fullName>
    </submittedName>
</protein>
<dbReference type="EMBL" id="BFAD01000010">
    <property type="protein sequence ID" value="GBE86824.1"/>
    <property type="molecule type" value="Genomic_DNA"/>
</dbReference>
<dbReference type="RefSeq" id="XP_027617737.1">
    <property type="nucleotide sequence ID" value="XM_027761936.1"/>
</dbReference>
<dbReference type="Pfam" id="PF00328">
    <property type="entry name" value="His_Phos_2"/>
    <property type="match status" value="1"/>
</dbReference>
<dbReference type="InParanoid" id="A0A401GYE6"/>
<evidence type="ECO:0000256" key="1">
    <source>
        <dbReference type="ARBA" id="ARBA00005375"/>
    </source>
</evidence>
<dbReference type="InterPro" id="IPR000560">
    <property type="entry name" value="His_Pase_clade-2"/>
</dbReference>
<sequence>MFGMFSLLDAIRKPRLSLQLAQIFAQTVLEPVNLNTGGIYDSSVTPTDLPWNTYNYCNAPHVNSKHYSTPTEAEDASLVYLNVVMRHHKRTPDNLYPNENELNSVPWNCWNMRQYSYGGGTPRVYHETESPPWHPFLRQIWNGTCDQGQLTQEGLEDAIRHGRDIWSVYADRLHFLDSVNEDDILFRTSTETRTFQVVGGLLTGMDATMAGKSFPVTTQPSPIDSIPPKYPCPRANSIRGAFQSVPAWTDHFAQNADLKTRLDAVLGTAGLSSWSSWYDHYFDTFTSRTCHGHPLPCNAKGECVSAEDAARVFALGDFEYNYIWNTAENATTYGQLTFGVFMLELAQNFARFRAGEESHKLIFYVGHDGTMIRFASLLGLGKIGPLRWPALGSEIVMEVWRTVLGNLFVRIMHEGTPVSGMEWIPLDSFIDALELQVTDNLFELCMDV</sequence>
<dbReference type="PANTHER" id="PTHR11567:SF195">
    <property type="entry name" value="ACID PHOSPHATASE, PUTATIVE (AFU_ORTHOLOGUE AFUA_3G14570)-RELATED"/>
    <property type="match status" value="1"/>
</dbReference>
<name>A0A401GYE6_9APHY</name>
<reference evidence="2 3" key="1">
    <citation type="journal article" date="2018" name="Sci. Rep.">
        <title>Genome sequence of the cauliflower mushroom Sparassis crispa (Hanabiratake) and its association with beneficial usage.</title>
        <authorList>
            <person name="Kiyama R."/>
            <person name="Furutani Y."/>
            <person name="Kawaguchi K."/>
            <person name="Nakanishi T."/>
        </authorList>
    </citation>
    <scope>NUCLEOTIDE SEQUENCE [LARGE SCALE GENOMIC DNA]</scope>
</reference>
<comment type="caution">
    <text evidence="2">The sequence shown here is derived from an EMBL/GenBank/DDBJ whole genome shotgun (WGS) entry which is preliminary data.</text>
</comment>
<proteinExistence type="inferred from homology"/>
<comment type="similarity">
    <text evidence="1">Belongs to the histidine acid phosphatase family.</text>
</comment>
<evidence type="ECO:0000313" key="3">
    <source>
        <dbReference type="Proteomes" id="UP000287166"/>
    </source>
</evidence>
<dbReference type="SUPFAM" id="SSF53254">
    <property type="entry name" value="Phosphoglycerate mutase-like"/>
    <property type="match status" value="1"/>
</dbReference>
<dbReference type="PANTHER" id="PTHR11567">
    <property type="entry name" value="ACID PHOSPHATASE-RELATED"/>
    <property type="match status" value="1"/>
</dbReference>
<keyword evidence="3" id="KW-1185">Reference proteome</keyword>
<dbReference type="AlphaFoldDB" id="A0A401GYE6"/>
<dbReference type="Gene3D" id="3.40.50.1240">
    <property type="entry name" value="Phosphoglycerate mutase-like"/>
    <property type="match status" value="1"/>
</dbReference>
<dbReference type="InterPro" id="IPR050645">
    <property type="entry name" value="Histidine_acid_phosphatase"/>
</dbReference>
<dbReference type="GO" id="GO:0016791">
    <property type="term" value="F:phosphatase activity"/>
    <property type="evidence" value="ECO:0007669"/>
    <property type="project" value="TreeGrafter"/>
</dbReference>
<dbReference type="InterPro" id="IPR029033">
    <property type="entry name" value="His_PPase_superfam"/>
</dbReference>